<dbReference type="Gene3D" id="1.10.3260.10">
    <property type="entry name" value="DNA ligase, ATP-dependent, N-terminal domain"/>
    <property type="match status" value="1"/>
</dbReference>
<dbReference type="Pfam" id="PF04679">
    <property type="entry name" value="DNA_ligase_A_C"/>
    <property type="match status" value="1"/>
</dbReference>
<keyword evidence="1 13" id="KW-0436">Ligase</keyword>
<dbReference type="InterPro" id="IPR012308">
    <property type="entry name" value="DNA_ligase_ATP-dep_N"/>
</dbReference>
<protein>
    <recommendedName>
        <fullName evidence="13">DNA ligase</fullName>
        <ecNumber evidence="13">6.5.1.1</ecNumber>
    </recommendedName>
</protein>
<dbReference type="PROSITE" id="PS50160">
    <property type="entry name" value="DNA_LIGASE_A3"/>
    <property type="match status" value="1"/>
</dbReference>
<evidence type="ECO:0000256" key="9">
    <source>
        <dbReference type="ARBA" id="ARBA00023172"/>
    </source>
</evidence>
<dbReference type="NCBIfam" id="TIGR00574">
    <property type="entry name" value="dnl1"/>
    <property type="match status" value="1"/>
</dbReference>
<keyword evidence="18" id="KW-1185">Reference proteome</keyword>
<accession>A0ABS1LGF7</accession>
<dbReference type="EMBL" id="JABBYC010000002">
    <property type="protein sequence ID" value="MBL0885129.1"/>
    <property type="molecule type" value="Genomic_DNA"/>
</dbReference>
<keyword evidence="5 13" id="KW-0547">Nucleotide-binding</keyword>
<evidence type="ECO:0000256" key="15">
    <source>
        <dbReference type="SAM" id="MobiDB-lite"/>
    </source>
</evidence>
<evidence type="ECO:0000256" key="13">
    <source>
        <dbReference type="RuleBase" id="RU000617"/>
    </source>
</evidence>
<keyword evidence="3" id="KW-0235">DNA replication</keyword>
<evidence type="ECO:0000313" key="17">
    <source>
        <dbReference type="EMBL" id="MBL0885129.1"/>
    </source>
</evidence>
<evidence type="ECO:0000256" key="12">
    <source>
        <dbReference type="ARBA" id="ARBA00034003"/>
    </source>
</evidence>
<dbReference type="InterPro" id="IPR036599">
    <property type="entry name" value="DNA_ligase_N_sf"/>
</dbReference>
<dbReference type="Gene3D" id="3.30.470.30">
    <property type="entry name" value="DNA ligase/mRNA capping enzyme"/>
    <property type="match status" value="1"/>
</dbReference>
<keyword evidence="8" id="KW-0460">Magnesium</keyword>
<dbReference type="PROSITE" id="PS00697">
    <property type="entry name" value="DNA_LIGASE_A1"/>
    <property type="match status" value="1"/>
</dbReference>
<evidence type="ECO:0000256" key="3">
    <source>
        <dbReference type="ARBA" id="ARBA00022705"/>
    </source>
</evidence>
<dbReference type="EC" id="6.5.1.1" evidence="13"/>
<dbReference type="PANTHER" id="PTHR45674:SF13">
    <property type="entry name" value="DNA LIGASE-RELATED"/>
    <property type="match status" value="1"/>
</dbReference>
<dbReference type="CDD" id="cd07901">
    <property type="entry name" value="Adenylation_DNA_ligase_Arch_LigB"/>
    <property type="match status" value="1"/>
</dbReference>
<evidence type="ECO:0000256" key="10">
    <source>
        <dbReference type="ARBA" id="ARBA00023204"/>
    </source>
</evidence>
<dbReference type="InterPro" id="IPR000977">
    <property type="entry name" value="DNA_ligase_ATP-dep"/>
</dbReference>
<sequence>MMLAEAVATSDAVAATRSRLAKRAAIAGCLRRGAAAAGAGAAAADATRADELEIAAAYLSGELRQRRTGLGWAALRALPPPATSSTLTLHDVDAALAALSALSGPGSDTDRASATAALFAAATAEEQAFLRALVTGELRQGALDSVVVDAVAEAAGVPADAVRRAVMLRGATGPVARAVLLSPDPLAALAAFRLEVGRPVRPMLAQSAPDVAAALAKLPPGGACIDVKLDGIRIQVHRSGDRVRVFTRSLDDITRRVPEIVAAVRDLPEPLLVLDGEAIALGPDGTPRPFQETAARSATHETDGTDAAAGGGPGTGPTLGAVPLTPFFFDVLHAGGRDLIDAPLEERLVVLDHVAGPHAVNRLVRAEGAEGADDVAAPFTAFFDRVVGEGQEGVVVKALGSPYAAGRRGAGWVKVKPVRTLDLVVLAVEWGSGRRRGKLSNIHLGARDPRPDGGDGFVMLGKTFKGMTDRMLEWQTDRFLALETGREGHVVRVRPEQVVEIAFDGLQRSTRYPGGLALRFARVLRYRDDKSATEADTIDTVRALAGRPGSPAVPRRTHTT</sequence>
<dbReference type="CDD" id="cd07972">
    <property type="entry name" value="OBF_DNA_ligase_Arch_LigB"/>
    <property type="match status" value="1"/>
</dbReference>
<keyword evidence="11" id="KW-0131">Cell cycle</keyword>
<evidence type="ECO:0000256" key="1">
    <source>
        <dbReference type="ARBA" id="ARBA00022598"/>
    </source>
</evidence>
<evidence type="ECO:0000313" key="18">
    <source>
        <dbReference type="Proteomes" id="UP000675409"/>
    </source>
</evidence>
<dbReference type="Pfam" id="PF04675">
    <property type="entry name" value="DNA_ligase_A_N"/>
    <property type="match status" value="1"/>
</dbReference>
<comment type="similarity">
    <text evidence="14">Belongs to the ATP-dependent DNA ligase family.</text>
</comment>
<dbReference type="InterPro" id="IPR012310">
    <property type="entry name" value="DNA_ligase_ATP-dep_cent"/>
</dbReference>
<evidence type="ECO:0000256" key="2">
    <source>
        <dbReference type="ARBA" id="ARBA00022618"/>
    </source>
</evidence>
<evidence type="ECO:0000256" key="5">
    <source>
        <dbReference type="ARBA" id="ARBA00022741"/>
    </source>
</evidence>
<keyword evidence="4" id="KW-0479">Metal-binding</keyword>
<evidence type="ECO:0000259" key="16">
    <source>
        <dbReference type="PROSITE" id="PS50160"/>
    </source>
</evidence>
<keyword evidence="9 13" id="KW-0233">DNA recombination</keyword>
<dbReference type="SUPFAM" id="SSF56091">
    <property type="entry name" value="DNA ligase/mRNA capping enzyme, catalytic domain"/>
    <property type="match status" value="1"/>
</dbReference>
<gene>
    <name evidence="17" type="ORF">HGK34_02335</name>
</gene>
<keyword evidence="2" id="KW-0132">Cell division</keyword>
<dbReference type="Pfam" id="PF01068">
    <property type="entry name" value="DNA_ligase_A_M"/>
    <property type="match status" value="1"/>
</dbReference>
<name>A0ABS1LGF7_9MICO</name>
<dbReference type="InterPro" id="IPR050191">
    <property type="entry name" value="ATP-dep_DNA_ligase"/>
</dbReference>
<evidence type="ECO:0000256" key="4">
    <source>
        <dbReference type="ARBA" id="ARBA00022723"/>
    </source>
</evidence>
<evidence type="ECO:0000256" key="7">
    <source>
        <dbReference type="ARBA" id="ARBA00022840"/>
    </source>
</evidence>
<dbReference type="GO" id="GO:0003910">
    <property type="term" value="F:DNA ligase (ATP) activity"/>
    <property type="evidence" value="ECO:0007669"/>
    <property type="project" value="UniProtKB-EC"/>
</dbReference>
<dbReference type="InterPro" id="IPR012309">
    <property type="entry name" value="DNA_ligase_ATP-dep_C"/>
</dbReference>
<evidence type="ECO:0000256" key="6">
    <source>
        <dbReference type="ARBA" id="ARBA00022763"/>
    </source>
</evidence>
<evidence type="ECO:0000256" key="8">
    <source>
        <dbReference type="ARBA" id="ARBA00022842"/>
    </source>
</evidence>
<comment type="catalytic activity">
    <reaction evidence="12 13">
        <text>ATP + (deoxyribonucleotide)n-3'-hydroxyl + 5'-phospho-(deoxyribonucleotide)m = (deoxyribonucleotide)n+m + AMP + diphosphate.</text>
        <dbReference type="EC" id="6.5.1.1"/>
    </reaction>
</comment>
<dbReference type="RefSeq" id="WP_201844970.1">
    <property type="nucleotide sequence ID" value="NZ_JABBYC010000002.1"/>
</dbReference>
<feature type="region of interest" description="Disordered" evidence="15">
    <location>
        <begin position="283"/>
        <end position="316"/>
    </location>
</feature>
<organism evidence="17 18">
    <name type="scientific">Myceligenerans indicum</name>
    <dbReference type="NCBI Taxonomy" id="2593663"/>
    <lineage>
        <taxon>Bacteria</taxon>
        <taxon>Bacillati</taxon>
        <taxon>Actinomycetota</taxon>
        <taxon>Actinomycetes</taxon>
        <taxon>Micrococcales</taxon>
        <taxon>Promicromonosporaceae</taxon>
        <taxon>Myceligenerans</taxon>
    </lineage>
</organism>
<dbReference type="SUPFAM" id="SSF50249">
    <property type="entry name" value="Nucleic acid-binding proteins"/>
    <property type="match status" value="1"/>
</dbReference>
<reference evidence="17 18" key="1">
    <citation type="journal article" date="2021" name="Arch. Microbiol.">
        <title>Myceligenerans indicum sp. nov., an actinobacterium isolated from mangrove sediment of Sundarbans, India.</title>
        <authorList>
            <person name="Asha K."/>
            <person name="Bhadury P."/>
        </authorList>
    </citation>
    <scope>NUCLEOTIDE SEQUENCE [LARGE SCALE GENOMIC DNA]</scope>
    <source>
        <strain evidence="17 18">I2</strain>
    </source>
</reference>
<feature type="domain" description="ATP-dependent DNA ligase family profile" evidence="16">
    <location>
        <begin position="327"/>
        <end position="448"/>
    </location>
</feature>
<evidence type="ECO:0000256" key="11">
    <source>
        <dbReference type="ARBA" id="ARBA00023306"/>
    </source>
</evidence>
<dbReference type="PANTHER" id="PTHR45674">
    <property type="entry name" value="DNA LIGASE 1/3 FAMILY MEMBER"/>
    <property type="match status" value="1"/>
</dbReference>
<evidence type="ECO:0000256" key="14">
    <source>
        <dbReference type="RuleBase" id="RU004196"/>
    </source>
</evidence>
<keyword evidence="7 13" id="KW-0067">ATP-binding</keyword>
<comment type="caution">
    <text evidence="17">The sequence shown here is derived from an EMBL/GenBank/DDBJ whole genome shotgun (WGS) entry which is preliminary data.</text>
</comment>
<dbReference type="Proteomes" id="UP000675409">
    <property type="component" value="Unassembled WGS sequence"/>
</dbReference>
<dbReference type="InterPro" id="IPR012340">
    <property type="entry name" value="NA-bd_OB-fold"/>
</dbReference>
<keyword evidence="6 13" id="KW-0227">DNA damage</keyword>
<dbReference type="NCBIfam" id="NF002868">
    <property type="entry name" value="PRK03180.1"/>
    <property type="match status" value="1"/>
</dbReference>
<proteinExistence type="inferred from homology"/>
<dbReference type="InterPro" id="IPR016059">
    <property type="entry name" value="DNA_ligase_ATP-dep_CS"/>
</dbReference>
<dbReference type="SUPFAM" id="SSF117018">
    <property type="entry name" value="ATP-dependent DNA ligase DNA-binding domain"/>
    <property type="match status" value="1"/>
</dbReference>
<keyword evidence="10 13" id="KW-0234">DNA repair</keyword>
<dbReference type="Gene3D" id="2.40.50.140">
    <property type="entry name" value="Nucleic acid-binding proteins"/>
    <property type="match status" value="1"/>
</dbReference>